<dbReference type="AlphaFoldDB" id="A0A6A3LDS1"/>
<proteinExistence type="predicted"/>
<protein>
    <submittedName>
        <fullName evidence="1">Uncharacterized protein</fullName>
    </submittedName>
</protein>
<comment type="caution">
    <text evidence="1">The sequence shown here is derived from an EMBL/GenBank/DDBJ whole genome shotgun (WGS) entry which is preliminary data.</text>
</comment>
<dbReference type="Proteomes" id="UP000460718">
    <property type="component" value="Unassembled WGS sequence"/>
</dbReference>
<accession>A0A6A3LDS1</accession>
<evidence type="ECO:0000313" key="1">
    <source>
        <dbReference type="EMBL" id="KAE9016770.1"/>
    </source>
</evidence>
<name>A0A6A3LDS1_9STRA</name>
<evidence type="ECO:0000313" key="2">
    <source>
        <dbReference type="Proteomes" id="UP000460718"/>
    </source>
</evidence>
<organism evidence="1 2">
    <name type="scientific">Phytophthora fragariae</name>
    <dbReference type="NCBI Taxonomy" id="53985"/>
    <lineage>
        <taxon>Eukaryota</taxon>
        <taxon>Sar</taxon>
        <taxon>Stramenopiles</taxon>
        <taxon>Oomycota</taxon>
        <taxon>Peronosporomycetes</taxon>
        <taxon>Peronosporales</taxon>
        <taxon>Peronosporaceae</taxon>
        <taxon>Phytophthora</taxon>
    </lineage>
</organism>
<sequence>MEFFDMPTICFTTYGTNGEDFYKYCKGRLNALNIHLHLRTKRKLVDPATFLTMLCFISSGSSPQEIEGNTHRRKKSDVAEDILEFSNQV</sequence>
<gene>
    <name evidence="1" type="ORF">PF011_g6998</name>
</gene>
<reference evidence="1 2" key="1">
    <citation type="submission" date="2018-09" db="EMBL/GenBank/DDBJ databases">
        <title>Genomic investigation of the strawberry pathogen Phytophthora fragariae indicates pathogenicity is determined by transcriptional variation in three key races.</title>
        <authorList>
            <person name="Adams T.M."/>
            <person name="Armitage A.D."/>
            <person name="Sobczyk M.K."/>
            <person name="Bates H.J."/>
            <person name="Dunwell J.M."/>
            <person name="Nellist C.F."/>
            <person name="Harrison R.J."/>
        </authorList>
    </citation>
    <scope>NUCLEOTIDE SEQUENCE [LARGE SCALE GENOMIC DNA]</scope>
    <source>
        <strain evidence="1 2">SCRP245</strain>
    </source>
</reference>
<dbReference type="EMBL" id="QXFW01000304">
    <property type="protein sequence ID" value="KAE9016770.1"/>
    <property type="molecule type" value="Genomic_DNA"/>
</dbReference>